<proteinExistence type="predicted"/>
<comment type="caution">
    <text evidence="3">The sequence shown here is derived from an EMBL/GenBank/DDBJ whole genome shotgun (WGS) entry which is preliminary data.</text>
</comment>
<organism evidence="3 4">
    <name type="scientific">Solitalea agri</name>
    <dbReference type="NCBI Taxonomy" id="2953739"/>
    <lineage>
        <taxon>Bacteria</taxon>
        <taxon>Pseudomonadati</taxon>
        <taxon>Bacteroidota</taxon>
        <taxon>Sphingobacteriia</taxon>
        <taxon>Sphingobacteriales</taxon>
        <taxon>Sphingobacteriaceae</taxon>
        <taxon>Solitalea</taxon>
    </lineage>
</organism>
<evidence type="ECO:0000313" key="4">
    <source>
        <dbReference type="Proteomes" id="UP001155182"/>
    </source>
</evidence>
<dbReference type="Gene3D" id="2.60.40.1610">
    <property type="entry name" value="Domain of unknown function DUF1254"/>
    <property type="match status" value="1"/>
</dbReference>
<protein>
    <submittedName>
        <fullName evidence="3">DUF1214 domain-containing protein</fullName>
    </submittedName>
</protein>
<sequence length="449" mass="49591">MNKIFIALLAISTCIACKQSAQTKSTNLTESDTVASNTLSDENIADAWTYLYGRYLVIQQESIDINKEKVGYNRIKYTPLGSTTFAIPNLDVANLEAWIAVDSSHAVILNVPQVKGRYYTVQLLNGWGEVITNINEHNYPKHPYGKFALTIIGTNPTIPSDAVRIYLPAAKIKMLANVELKNSPAEAVNLQRRFTLTVPEGIQIDPPLAIPIFTHANPIGGEIFDKAEAIIASYPDAMLNASQMQEIVKKVTTYRKSSLKASKHIDSVVLAKAIPVFLSSTKGFDIPNGGWSVSYAAGHFGNNVIARAITNYSDLWANQIKELIYFVGLTDSNNDPLNGSNTYELKFQSTQLPDSMVNAFWSVTLYNLPDYRVMENSLKRYGRSNVSGMKMNTDGSLSIVLAPTMPKNVPEVNWLPTPKGKGFALIFRLYAAKPDVLSGNWFPAPIEKK</sequence>
<dbReference type="RefSeq" id="WP_252589763.1">
    <property type="nucleotide sequence ID" value="NZ_JAMWYS010000061.1"/>
</dbReference>
<dbReference type="InterPro" id="IPR010679">
    <property type="entry name" value="DUF1254"/>
</dbReference>
<accession>A0A9X2JGS9</accession>
<dbReference type="Gene3D" id="2.60.120.600">
    <property type="entry name" value="Domain of unknown function DUF1214, C-terminal domain"/>
    <property type="match status" value="1"/>
</dbReference>
<reference evidence="3" key="1">
    <citation type="submission" date="2022-06" db="EMBL/GenBank/DDBJ databases">
        <title>Solitalea sp. MAHUQ-68 isolated from rhizospheric soil.</title>
        <authorList>
            <person name="Huq M.A."/>
        </authorList>
    </citation>
    <scope>NUCLEOTIDE SEQUENCE</scope>
    <source>
        <strain evidence="3">MAHUQ-68</strain>
    </source>
</reference>
<dbReference type="InterPro" id="IPR037050">
    <property type="entry name" value="DUF1254_sf"/>
</dbReference>
<dbReference type="InterPro" id="IPR037049">
    <property type="entry name" value="DUF1214_C_sf"/>
</dbReference>
<evidence type="ECO:0000313" key="3">
    <source>
        <dbReference type="EMBL" id="MCO4294731.1"/>
    </source>
</evidence>
<dbReference type="PANTHER" id="PTHR36509">
    <property type="entry name" value="BLL3101 PROTEIN"/>
    <property type="match status" value="1"/>
</dbReference>
<dbReference type="Pfam" id="PF06863">
    <property type="entry name" value="DUF1254"/>
    <property type="match status" value="1"/>
</dbReference>
<name>A0A9X2JGS9_9SPHI</name>
<dbReference type="Pfam" id="PF06742">
    <property type="entry name" value="DUF1214"/>
    <property type="match status" value="1"/>
</dbReference>
<feature type="domain" description="DUF1214" evidence="1">
    <location>
        <begin position="324"/>
        <end position="433"/>
    </location>
</feature>
<dbReference type="PANTHER" id="PTHR36509:SF2">
    <property type="entry name" value="BLL3101 PROTEIN"/>
    <property type="match status" value="1"/>
</dbReference>
<feature type="domain" description="DUF1254" evidence="2">
    <location>
        <begin position="81"/>
        <end position="196"/>
    </location>
</feature>
<keyword evidence="4" id="KW-1185">Reference proteome</keyword>
<gene>
    <name evidence="3" type="ORF">NF867_17850</name>
</gene>
<evidence type="ECO:0000259" key="2">
    <source>
        <dbReference type="Pfam" id="PF06863"/>
    </source>
</evidence>
<dbReference type="Proteomes" id="UP001155182">
    <property type="component" value="Unassembled WGS sequence"/>
</dbReference>
<dbReference type="InterPro" id="IPR010621">
    <property type="entry name" value="DUF1214"/>
</dbReference>
<dbReference type="EMBL" id="JAMWYS010000061">
    <property type="protein sequence ID" value="MCO4294731.1"/>
    <property type="molecule type" value="Genomic_DNA"/>
</dbReference>
<dbReference type="AlphaFoldDB" id="A0A9X2JGS9"/>
<evidence type="ECO:0000259" key="1">
    <source>
        <dbReference type="Pfam" id="PF06742"/>
    </source>
</evidence>
<dbReference type="SUPFAM" id="SSF160935">
    <property type="entry name" value="VPA0735-like"/>
    <property type="match status" value="1"/>
</dbReference>